<keyword evidence="10 13" id="KW-0472">Membrane</keyword>
<evidence type="ECO:0000313" key="16">
    <source>
        <dbReference type="EMBL" id="RKO90597.1"/>
    </source>
</evidence>
<keyword evidence="6" id="KW-0249">Electron transport</keyword>
<dbReference type="CDD" id="cd09631">
    <property type="entry name" value="DOMON_DOH"/>
    <property type="match status" value="1"/>
</dbReference>
<dbReference type="InterPro" id="IPR010255">
    <property type="entry name" value="Haem_peroxidase_sf"/>
</dbReference>
<dbReference type="InterPro" id="IPR006593">
    <property type="entry name" value="Cyt_b561/ferric_Rdtase_TM"/>
</dbReference>
<dbReference type="InterPro" id="IPR018506">
    <property type="entry name" value="Cyt_B5_heme-BS"/>
</dbReference>
<keyword evidence="9 11" id="KW-0408">Iron</keyword>
<dbReference type="GO" id="GO:0046872">
    <property type="term" value="F:metal ion binding"/>
    <property type="evidence" value="ECO:0007669"/>
    <property type="project" value="UniProtKB-KW"/>
</dbReference>
<dbReference type="PRINTS" id="PR00457">
    <property type="entry name" value="ANPEROXIDASE"/>
</dbReference>
<evidence type="ECO:0000256" key="2">
    <source>
        <dbReference type="ARBA" id="ARBA00022448"/>
    </source>
</evidence>
<dbReference type="GO" id="GO:0016020">
    <property type="term" value="C:membrane"/>
    <property type="evidence" value="ECO:0007669"/>
    <property type="project" value="UniProtKB-SubCell"/>
</dbReference>
<evidence type="ECO:0000256" key="7">
    <source>
        <dbReference type="ARBA" id="ARBA00022989"/>
    </source>
</evidence>
<evidence type="ECO:0000256" key="3">
    <source>
        <dbReference type="ARBA" id="ARBA00022617"/>
    </source>
</evidence>
<evidence type="ECO:0000256" key="1">
    <source>
        <dbReference type="ARBA" id="ARBA00004370"/>
    </source>
</evidence>
<proteinExistence type="predicted"/>
<keyword evidence="2" id="KW-0813">Transport</keyword>
<dbReference type="GO" id="GO:0020037">
    <property type="term" value="F:heme binding"/>
    <property type="evidence" value="ECO:0007669"/>
    <property type="project" value="InterPro"/>
</dbReference>
<dbReference type="SUPFAM" id="SSF52343">
    <property type="entry name" value="Ferredoxin reductase-like, C-terminal NADP-linked domain"/>
    <property type="match status" value="1"/>
</dbReference>
<dbReference type="GO" id="GO:0004601">
    <property type="term" value="F:peroxidase activity"/>
    <property type="evidence" value="ECO:0007669"/>
    <property type="project" value="UniProtKB-KW"/>
</dbReference>
<dbReference type="PANTHER" id="PTHR11475">
    <property type="entry name" value="OXIDASE/PEROXIDASE"/>
    <property type="match status" value="1"/>
</dbReference>
<evidence type="ECO:0000259" key="14">
    <source>
        <dbReference type="PROSITE" id="PS50255"/>
    </source>
</evidence>
<keyword evidence="3 11" id="KW-0349">Heme</keyword>
<sequence length="1367" mass="150976">MAVANTTTLLTEVQPFDGWGNNVQNPSWGAAGWAFARPTVPDYDGNDTGKQESTGDGLIIATPPAFANRPNARLVSSTLLAIPPAVFNDELTSDLMASWGIYIHADVNLAERSATETANITVPTGDTVFDPYSLGNVTIPLFRTNATFNSLSPRHPPVIYVDPRTGTSSRVYRNVFTATLDASGLYGCDDSYATIMTGERGMLKSWVHPVAGEVPFVDNETGLFTLGGPPALGLPHIAMFQILLLREHNRRARQIAVTNPDWTDAQIFNRARRMVIAIVQKITLGRYYPLLLGEVAPAYAGYDPNVDPSIDLFWANVAQRYGHTSTNQVLLRYEEDGLPSNDGHVRLVDVVGSGTTTYILQTGMEPFLRGFAMQPENKIDSRYVEEIRNSFGFGTNLSSFPQRYDLAAVDIQKYRETGLPDYNAARRYFNLSEISTWSDLTNDTQIQGILASLYPEINRLDAYVGAMIEPHQGNAIVGPLNAASIKDQLLRIRSGDRFWWENPGVLTEEELGEMNNYSGLGQVCSSAAISDPVWIVWGGVSGWGRRDVRGNARAYAGVTDRPSLTNPLRLVAPCDLIPGLSCSKTASSSPEEGLNVMGMITLKWVMNNSFTNNPAITFTIESNSTGTDFVIPKADILVRGTNDVIDITDLTSSQTVSKRVLRFTRYLNTGDSRDIVIESGVMPLLFAYGAVPAIGYHGPNDRTQASLDFFNSGSGVIVVSDSGSDMTQQLKILHGVIMALAFGAFYPSGIFIARFWDDPRWLRLHQPLMSMASESVLIAALTAIVTSDGALTFTHPKIGLAIASFSIMSSMSGITIAKAHTRFPLTWSRLFRRLHRGAGYSGYLLGIANGFIGVLDISGNDWPLAYGFLAYVVSVLIVLSGIHHMWKTRIVVPTMTKSRWSITGMSEAAPRFAWTDVASRVRGGAKWIVIENSVYDVDKFMEEHPGGPEVINRHLGEDATESFQRQNHSRLARTMMRDMMVGRVMLSKPTKQLDDGYLAYPIGRSILASQEIVFSETREVNLPVSKQTLALDPTEFRSLEIVGRESLTERSVARPAWKLRLDFENPTDTVIFRPGDCIHLMFTREGKNIVREYTPIKTVNTGYMDLVIKMINGEMTSHLLHCATIAVRGPKSHTMCLNPHSATGCWNKIAMIAGGTGITPMLLMIDYHMQNAPRSSSGHLAVELSLLHVFQKDDGIFGVAFLDALENEAHGALKVHRLIADGNQRKITSDDIASMMPFQPPSLKKPSHPHARRQSVDGQTNFERRGSHDIRGAVSTADTAILICGYAFDRWRVPNLFCQTFRAPTLHTSDNLLTVSIVNLFVNTDHRRKMTRSTKLSRRWDTLQKITFLSSSGAMCTALRSSWGRRR</sequence>
<accession>A0A4V1IRM7</accession>
<dbReference type="PANTHER" id="PTHR11475:SF144">
    <property type="entry name" value="NAD(P)H OXIDASE (H2O2-FORMING)"/>
    <property type="match status" value="1"/>
</dbReference>
<feature type="transmembrane region" description="Helical" evidence="13">
    <location>
        <begin position="732"/>
        <end position="756"/>
    </location>
</feature>
<keyword evidence="7 13" id="KW-1133">Transmembrane helix</keyword>
<feature type="domain" description="Cytochrome b5 heme-binding" evidence="14">
    <location>
        <begin position="909"/>
        <end position="985"/>
    </location>
</feature>
<evidence type="ECO:0000256" key="6">
    <source>
        <dbReference type="ARBA" id="ARBA00022982"/>
    </source>
</evidence>
<comment type="subcellular location">
    <subcellularLocation>
        <location evidence="1">Membrane</location>
    </subcellularLocation>
</comment>
<dbReference type="InterPro" id="IPR001199">
    <property type="entry name" value="Cyt_B5-like_heme/steroid-bd"/>
</dbReference>
<keyword evidence="5 11" id="KW-0479">Metal-binding</keyword>
<dbReference type="PROSITE" id="PS50939">
    <property type="entry name" value="CYTOCHROME_B561"/>
    <property type="match status" value="1"/>
</dbReference>
<dbReference type="SUPFAM" id="SSF55856">
    <property type="entry name" value="Cytochrome b5-like heme/steroid binding domain"/>
    <property type="match status" value="1"/>
</dbReference>
<dbReference type="SMART" id="SM00665">
    <property type="entry name" value="B561"/>
    <property type="match status" value="1"/>
</dbReference>
<dbReference type="SMART" id="SM01117">
    <property type="entry name" value="Cyt-b5"/>
    <property type="match status" value="1"/>
</dbReference>
<organism evidence="16 17">
    <name type="scientific">Blyttiomyces helicus</name>
    <dbReference type="NCBI Taxonomy" id="388810"/>
    <lineage>
        <taxon>Eukaryota</taxon>
        <taxon>Fungi</taxon>
        <taxon>Fungi incertae sedis</taxon>
        <taxon>Chytridiomycota</taxon>
        <taxon>Chytridiomycota incertae sedis</taxon>
        <taxon>Chytridiomycetes</taxon>
        <taxon>Chytridiomycetes incertae sedis</taxon>
        <taxon>Blyttiomyces</taxon>
    </lineage>
</organism>
<dbReference type="SUPFAM" id="SSF48113">
    <property type="entry name" value="Heme-dependent peroxidases"/>
    <property type="match status" value="1"/>
</dbReference>
<dbReference type="InterPro" id="IPR019791">
    <property type="entry name" value="Haem_peroxidase_animal"/>
</dbReference>
<dbReference type="Gene3D" id="3.10.120.10">
    <property type="entry name" value="Cytochrome b5-like heme/steroid binding domain"/>
    <property type="match status" value="1"/>
</dbReference>
<dbReference type="SUPFAM" id="SSF63380">
    <property type="entry name" value="Riboflavin synthase domain-like"/>
    <property type="match status" value="1"/>
</dbReference>
<dbReference type="PROSITE" id="PS50292">
    <property type="entry name" value="PEROXIDASE_3"/>
    <property type="match status" value="1"/>
</dbReference>
<keyword evidence="4 13" id="KW-0812">Transmembrane</keyword>
<keyword evidence="8" id="KW-0560">Oxidoreductase</keyword>
<evidence type="ECO:0000256" key="13">
    <source>
        <dbReference type="SAM" id="Phobius"/>
    </source>
</evidence>
<protein>
    <submittedName>
        <fullName evidence="16">Heme peroxidase</fullName>
    </submittedName>
</protein>
<dbReference type="Pfam" id="PF03098">
    <property type="entry name" value="An_peroxidase"/>
    <property type="match status" value="1"/>
</dbReference>
<feature type="domain" description="Cytochrome b561" evidence="15">
    <location>
        <begin position="693"/>
        <end position="889"/>
    </location>
</feature>
<dbReference type="Pfam" id="PF00173">
    <property type="entry name" value="Cyt-b5"/>
    <property type="match status" value="1"/>
</dbReference>
<evidence type="ECO:0000256" key="5">
    <source>
        <dbReference type="ARBA" id="ARBA00022723"/>
    </source>
</evidence>
<dbReference type="Pfam" id="PF00970">
    <property type="entry name" value="FAD_binding_6"/>
    <property type="match status" value="1"/>
</dbReference>
<keyword evidence="17" id="KW-1185">Reference proteome</keyword>
<evidence type="ECO:0000256" key="10">
    <source>
        <dbReference type="ARBA" id="ARBA00023136"/>
    </source>
</evidence>
<dbReference type="CDD" id="cd08760">
    <property type="entry name" value="Cyt_b561_FRRS1_like"/>
    <property type="match status" value="1"/>
</dbReference>
<evidence type="ECO:0000313" key="17">
    <source>
        <dbReference type="Proteomes" id="UP000269721"/>
    </source>
</evidence>
<dbReference type="Gene3D" id="1.10.640.10">
    <property type="entry name" value="Haem peroxidase domain superfamily, animal type"/>
    <property type="match status" value="1"/>
</dbReference>
<feature type="transmembrane region" description="Helical" evidence="13">
    <location>
        <begin position="864"/>
        <end position="882"/>
    </location>
</feature>
<evidence type="ECO:0000256" key="12">
    <source>
        <dbReference type="SAM" id="MobiDB-lite"/>
    </source>
</evidence>
<feature type="transmembrane region" description="Helical" evidence="13">
    <location>
        <begin position="768"/>
        <end position="786"/>
    </location>
</feature>
<feature type="binding site" description="axial binding residue" evidence="11">
    <location>
        <position position="323"/>
    </location>
    <ligand>
        <name>heme b</name>
        <dbReference type="ChEBI" id="CHEBI:60344"/>
    </ligand>
    <ligandPart>
        <name>Fe</name>
        <dbReference type="ChEBI" id="CHEBI:18248"/>
    </ligandPart>
</feature>
<evidence type="ECO:0000256" key="8">
    <source>
        <dbReference type="ARBA" id="ARBA00023002"/>
    </source>
</evidence>
<dbReference type="OrthoDB" id="823504at2759"/>
<dbReference type="InterPro" id="IPR017938">
    <property type="entry name" value="Riboflavin_synthase-like_b-brl"/>
</dbReference>
<feature type="transmembrane region" description="Helical" evidence="13">
    <location>
        <begin position="838"/>
        <end position="858"/>
    </location>
</feature>
<feature type="transmembrane region" description="Helical" evidence="13">
    <location>
        <begin position="798"/>
        <end position="817"/>
    </location>
</feature>
<dbReference type="InterPro" id="IPR045266">
    <property type="entry name" value="DOH_DOMON"/>
</dbReference>
<feature type="region of interest" description="Disordered" evidence="12">
    <location>
        <begin position="1240"/>
        <end position="1267"/>
    </location>
</feature>
<evidence type="ECO:0000256" key="9">
    <source>
        <dbReference type="ARBA" id="ARBA00023004"/>
    </source>
</evidence>
<dbReference type="EMBL" id="KZ995472">
    <property type="protein sequence ID" value="RKO90597.1"/>
    <property type="molecule type" value="Genomic_DNA"/>
</dbReference>
<dbReference type="PRINTS" id="PR00363">
    <property type="entry name" value="CYTOCHROMEB5"/>
</dbReference>
<dbReference type="Gene3D" id="3.40.50.80">
    <property type="entry name" value="Nucleotide-binding domain of ferredoxin-NADP reductase (FNR) module"/>
    <property type="match status" value="1"/>
</dbReference>
<dbReference type="Proteomes" id="UP000269721">
    <property type="component" value="Unassembled WGS sequence"/>
</dbReference>
<evidence type="ECO:0000256" key="11">
    <source>
        <dbReference type="PIRSR" id="PIRSR619791-2"/>
    </source>
</evidence>
<evidence type="ECO:0000256" key="4">
    <source>
        <dbReference type="ARBA" id="ARBA00022692"/>
    </source>
</evidence>
<reference evidence="17" key="1">
    <citation type="journal article" date="2018" name="Nat. Microbiol.">
        <title>Leveraging single-cell genomics to expand the fungal tree of life.</title>
        <authorList>
            <person name="Ahrendt S.R."/>
            <person name="Quandt C.A."/>
            <person name="Ciobanu D."/>
            <person name="Clum A."/>
            <person name="Salamov A."/>
            <person name="Andreopoulos B."/>
            <person name="Cheng J.F."/>
            <person name="Woyke T."/>
            <person name="Pelin A."/>
            <person name="Henrissat B."/>
            <person name="Reynolds N.K."/>
            <person name="Benny G.L."/>
            <person name="Smith M.E."/>
            <person name="James T.Y."/>
            <person name="Grigoriev I.V."/>
        </authorList>
    </citation>
    <scope>NUCLEOTIDE SEQUENCE [LARGE SCALE GENOMIC DNA]</scope>
</reference>
<dbReference type="PROSITE" id="PS00191">
    <property type="entry name" value="CYTOCHROME_B5_1"/>
    <property type="match status" value="1"/>
</dbReference>
<dbReference type="PROSITE" id="PS50255">
    <property type="entry name" value="CYTOCHROME_B5_2"/>
    <property type="match status" value="1"/>
</dbReference>
<gene>
    <name evidence="16" type="ORF">BDK51DRAFT_52371</name>
</gene>
<dbReference type="InterPro" id="IPR037120">
    <property type="entry name" value="Haem_peroxidase_sf_animal"/>
</dbReference>
<dbReference type="Gene3D" id="1.20.120.1770">
    <property type="match status" value="1"/>
</dbReference>
<keyword evidence="16" id="KW-0575">Peroxidase</keyword>
<dbReference type="InterPro" id="IPR039261">
    <property type="entry name" value="FNR_nucleotide-bd"/>
</dbReference>
<dbReference type="InterPro" id="IPR036400">
    <property type="entry name" value="Cyt_B5-like_heme/steroid_sf"/>
</dbReference>
<dbReference type="GO" id="GO:0006979">
    <property type="term" value="P:response to oxidative stress"/>
    <property type="evidence" value="ECO:0007669"/>
    <property type="project" value="InterPro"/>
</dbReference>
<dbReference type="Gene3D" id="2.40.30.10">
    <property type="entry name" value="Translation factors"/>
    <property type="match status" value="1"/>
</dbReference>
<evidence type="ECO:0000259" key="15">
    <source>
        <dbReference type="PROSITE" id="PS50939"/>
    </source>
</evidence>
<name>A0A4V1IRM7_9FUNG</name>
<dbReference type="InterPro" id="IPR008333">
    <property type="entry name" value="Cbr1-like_FAD-bd_dom"/>
</dbReference>